<comment type="caution">
    <text evidence="5">The sequence shown here is derived from an EMBL/GenBank/DDBJ whole genome shotgun (WGS) entry which is preliminary data.</text>
</comment>
<dbReference type="PANTHER" id="PTHR44942">
    <property type="entry name" value="METHYLTRANSF_11 DOMAIN-CONTAINING PROTEIN"/>
    <property type="match status" value="1"/>
</dbReference>
<dbReference type="InterPro" id="IPR029063">
    <property type="entry name" value="SAM-dependent_MTases_sf"/>
</dbReference>
<evidence type="ECO:0000256" key="2">
    <source>
        <dbReference type="ARBA" id="ARBA00022603"/>
    </source>
</evidence>
<keyword evidence="3 5" id="KW-0808">Transferase</keyword>
<dbReference type="CDD" id="cd02440">
    <property type="entry name" value="AdoMet_MTases"/>
    <property type="match status" value="1"/>
</dbReference>
<dbReference type="EMBL" id="JAUEDK010000072">
    <property type="protein sequence ID" value="MDN0077523.1"/>
    <property type="molecule type" value="Genomic_DNA"/>
</dbReference>
<dbReference type="RefSeq" id="WP_289832156.1">
    <property type="nucleotide sequence ID" value="NZ_JAUEDK010000072.1"/>
</dbReference>
<dbReference type="GO" id="GO:0032259">
    <property type="term" value="P:methylation"/>
    <property type="evidence" value="ECO:0007669"/>
    <property type="project" value="UniProtKB-KW"/>
</dbReference>
<evidence type="ECO:0000313" key="5">
    <source>
        <dbReference type="EMBL" id="MDN0077523.1"/>
    </source>
</evidence>
<dbReference type="InterPro" id="IPR051052">
    <property type="entry name" value="Diverse_substrate_MTase"/>
</dbReference>
<dbReference type="Gene3D" id="3.40.50.150">
    <property type="entry name" value="Vaccinia Virus protein VP39"/>
    <property type="match status" value="1"/>
</dbReference>
<dbReference type="PANTHER" id="PTHR44942:SF4">
    <property type="entry name" value="METHYLTRANSFERASE TYPE 11 DOMAIN-CONTAINING PROTEIN"/>
    <property type="match status" value="1"/>
</dbReference>
<reference evidence="5" key="1">
    <citation type="submission" date="2023-06" db="EMBL/GenBank/DDBJ databases">
        <authorList>
            <person name="Zhang S."/>
        </authorList>
    </citation>
    <scope>NUCLEOTIDE SEQUENCE</scope>
    <source>
        <strain evidence="5">SG2303</strain>
    </source>
</reference>
<proteinExistence type="inferred from homology"/>
<dbReference type="GO" id="GO:0008168">
    <property type="term" value="F:methyltransferase activity"/>
    <property type="evidence" value="ECO:0007669"/>
    <property type="project" value="UniProtKB-KW"/>
</dbReference>
<dbReference type="EC" id="2.1.1.-" evidence="5"/>
<evidence type="ECO:0000256" key="3">
    <source>
        <dbReference type="ARBA" id="ARBA00022679"/>
    </source>
</evidence>
<evidence type="ECO:0000256" key="1">
    <source>
        <dbReference type="ARBA" id="ARBA00008361"/>
    </source>
</evidence>
<accession>A0ABT7XUP6</accession>
<gene>
    <name evidence="5" type="ORF">QU481_22120</name>
</gene>
<organism evidence="5 6">
    <name type="scientific">Crenobacter oryzisoli</name>
    <dbReference type="NCBI Taxonomy" id="3056844"/>
    <lineage>
        <taxon>Bacteria</taxon>
        <taxon>Pseudomonadati</taxon>
        <taxon>Pseudomonadota</taxon>
        <taxon>Betaproteobacteria</taxon>
        <taxon>Neisseriales</taxon>
        <taxon>Neisseriaceae</taxon>
        <taxon>Crenobacter</taxon>
    </lineage>
</organism>
<sequence>MSFQDHFSGHAADYARYRPDYPDELFAWLAGQVPAHELALDVATGNGQAAHGLVRHFARVRASDASAAQLAEAPADPRISYVCEAAEQCALPDASVDLITVAQALHWLDQPRFFAEVKRLLKPGGALAVWHYPRLKVGGELGAVYEAFHATVAPYWPPERLLVEQGYQTIAWPFPAEPVPAFTLERRWDLAALLGYLGSWSSTRRAAQALGSDPVAAYTPRFADAWGAEMTRLFRWPLQLYLGHRLV</sequence>
<name>A0ABT7XUP6_9NEIS</name>
<evidence type="ECO:0000313" key="6">
    <source>
        <dbReference type="Proteomes" id="UP001168540"/>
    </source>
</evidence>
<dbReference type="InterPro" id="IPR013216">
    <property type="entry name" value="Methyltransf_11"/>
</dbReference>
<dbReference type="Proteomes" id="UP001168540">
    <property type="component" value="Unassembled WGS sequence"/>
</dbReference>
<dbReference type="SUPFAM" id="SSF53335">
    <property type="entry name" value="S-adenosyl-L-methionine-dependent methyltransferases"/>
    <property type="match status" value="1"/>
</dbReference>
<keyword evidence="2 5" id="KW-0489">Methyltransferase</keyword>
<feature type="domain" description="Methyltransferase type 11" evidence="4">
    <location>
        <begin position="40"/>
        <end position="128"/>
    </location>
</feature>
<comment type="similarity">
    <text evidence="1">Belongs to the methyltransferase superfamily.</text>
</comment>
<dbReference type="Pfam" id="PF08241">
    <property type="entry name" value="Methyltransf_11"/>
    <property type="match status" value="1"/>
</dbReference>
<protein>
    <submittedName>
        <fullName evidence="5">Class I SAM-dependent methyltransferase</fullName>
        <ecNumber evidence="5">2.1.1.-</ecNumber>
    </submittedName>
</protein>
<evidence type="ECO:0000259" key="4">
    <source>
        <dbReference type="Pfam" id="PF08241"/>
    </source>
</evidence>
<keyword evidence="6" id="KW-1185">Reference proteome</keyword>